<reference evidence="2 3" key="1">
    <citation type="submission" date="2021-05" db="EMBL/GenBank/DDBJ databases">
        <title>Genome Assembly of Synthetic Allotetraploid Brassica napus Reveals Homoeologous Exchanges between Subgenomes.</title>
        <authorList>
            <person name="Davis J.T."/>
        </authorList>
    </citation>
    <scope>NUCLEOTIDE SEQUENCE [LARGE SCALE GENOMIC DNA]</scope>
    <source>
        <strain evidence="3">cv. Da-Ae</strain>
        <tissue evidence="2">Seedling</tissue>
    </source>
</reference>
<feature type="compositionally biased region" description="Basic and acidic residues" evidence="1">
    <location>
        <begin position="260"/>
        <end position="273"/>
    </location>
</feature>
<feature type="non-terminal residue" evidence="2">
    <location>
        <position position="1"/>
    </location>
</feature>
<proteinExistence type="predicted"/>
<feature type="region of interest" description="Disordered" evidence="1">
    <location>
        <begin position="421"/>
        <end position="466"/>
    </location>
</feature>
<dbReference type="EMBL" id="JAGKQM010000013">
    <property type="protein sequence ID" value="KAH0889119.1"/>
    <property type="molecule type" value="Genomic_DNA"/>
</dbReference>
<sequence>LSLCFSLHSLVRSALSLSMSHRYSRAEKGKGLAEHSKPRRKLPVRIPAEGNVARLEDFNLTLIGRVTNLAAQNTRARRLEDRRPPRQLSISRDREWRREPSHSLHRSSDKTYVSDYIRRDYRKNYDSQGCYERDRTSLARRADDYSLSRSENQRNHTARPPPGHPPPPTWRPVTMAGNLKTPTQSIQSQVSHTPSPRPLREVLLPPGNATARNTGDHEPHSGERRSAFERISVPGHDTDRTEAQHEKVSSTKSLGSQQHGTEERRSALERHGVIDSQQMHDPYHETPDVLAPGAGDRRPARERLSGQPTRVPLLHNGVANLDSGRLQEVNIQYLEDTLPPVSGGLSLGSSSRAQTFNFGTVNEALHGNSPIRSLSEDRLHVALGLGPVFSDPDEHSVPGNSQAPLRSARIALIAAKAAKAAGKKKVSSLATKTTSRKRGNQSPLPGISLKKRRVTKSSPKRRSKVA</sequence>
<organism evidence="2 3">
    <name type="scientific">Brassica napus</name>
    <name type="common">Rape</name>
    <dbReference type="NCBI Taxonomy" id="3708"/>
    <lineage>
        <taxon>Eukaryota</taxon>
        <taxon>Viridiplantae</taxon>
        <taxon>Streptophyta</taxon>
        <taxon>Embryophyta</taxon>
        <taxon>Tracheophyta</taxon>
        <taxon>Spermatophyta</taxon>
        <taxon>Magnoliopsida</taxon>
        <taxon>eudicotyledons</taxon>
        <taxon>Gunneridae</taxon>
        <taxon>Pentapetalae</taxon>
        <taxon>rosids</taxon>
        <taxon>malvids</taxon>
        <taxon>Brassicales</taxon>
        <taxon>Brassicaceae</taxon>
        <taxon>Brassiceae</taxon>
        <taxon>Brassica</taxon>
    </lineage>
</organism>
<evidence type="ECO:0000256" key="1">
    <source>
        <dbReference type="SAM" id="MobiDB-lite"/>
    </source>
</evidence>
<feature type="compositionally biased region" description="Polar residues" evidence="1">
    <location>
        <begin position="180"/>
        <end position="194"/>
    </location>
</feature>
<feature type="compositionally biased region" description="Basic and acidic residues" evidence="1">
    <location>
        <begin position="214"/>
        <end position="228"/>
    </location>
</feature>
<gene>
    <name evidence="2" type="ORF">HID58_051548</name>
</gene>
<feature type="compositionally biased region" description="Basic and acidic residues" evidence="1">
    <location>
        <begin position="132"/>
        <end position="154"/>
    </location>
</feature>
<evidence type="ECO:0000313" key="2">
    <source>
        <dbReference type="EMBL" id="KAH0889119.1"/>
    </source>
</evidence>
<feature type="compositionally biased region" description="Basic and acidic residues" evidence="1">
    <location>
        <begin position="295"/>
        <end position="304"/>
    </location>
</feature>
<accession>A0ABQ8A9H1</accession>
<feature type="compositionally biased region" description="Basic and acidic residues" evidence="1">
    <location>
        <begin position="236"/>
        <end position="249"/>
    </location>
</feature>
<evidence type="ECO:0000313" key="3">
    <source>
        <dbReference type="Proteomes" id="UP000824890"/>
    </source>
</evidence>
<feature type="non-terminal residue" evidence="2">
    <location>
        <position position="466"/>
    </location>
</feature>
<feature type="compositionally biased region" description="Pro residues" evidence="1">
    <location>
        <begin position="159"/>
        <end position="170"/>
    </location>
</feature>
<feature type="compositionally biased region" description="Basic residues" evidence="1">
    <location>
        <begin position="449"/>
        <end position="466"/>
    </location>
</feature>
<name>A0ABQ8A9H1_BRANA</name>
<feature type="compositionally biased region" description="Polar residues" evidence="1">
    <location>
        <begin position="250"/>
        <end position="259"/>
    </location>
</feature>
<feature type="region of interest" description="Disordered" evidence="1">
    <location>
        <begin position="132"/>
        <end position="304"/>
    </location>
</feature>
<protein>
    <submittedName>
        <fullName evidence="2">Uncharacterized protein</fullName>
    </submittedName>
</protein>
<feature type="region of interest" description="Disordered" evidence="1">
    <location>
        <begin position="72"/>
        <end position="110"/>
    </location>
</feature>
<keyword evidence="3" id="KW-1185">Reference proteome</keyword>
<comment type="caution">
    <text evidence="2">The sequence shown here is derived from an EMBL/GenBank/DDBJ whole genome shotgun (WGS) entry which is preliminary data.</text>
</comment>
<dbReference type="Proteomes" id="UP000824890">
    <property type="component" value="Unassembled WGS sequence"/>
</dbReference>
<feature type="compositionally biased region" description="Basic and acidic residues" evidence="1">
    <location>
        <begin position="91"/>
        <end position="109"/>
    </location>
</feature>